<evidence type="ECO:0000256" key="5">
    <source>
        <dbReference type="SAM" id="MobiDB-lite"/>
    </source>
</evidence>
<evidence type="ECO:0000256" key="1">
    <source>
        <dbReference type="ARBA" id="ARBA00004442"/>
    </source>
</evidence>
<feature type="domain" description="OmpA-like" evidence="7">
    <location>
        <begin position="655"/>
        <end position="780"/>
    </location>
</feature>
<protein>
    <submittedName>
        <fullName evidence="8">Outer membrane protein OmpA-like peptidoglycan-associated protein</fullName>
    </submittedName>
</protein>
<feature type="compositionally biased region" description="Low complexity" evidence="5">
    <location>
        <begin position="454"/>
        <end position="470"/>
    </location>
</feature>
<feature type="compositionally biased region" description="Low complexity" evidence="5">
    <location>
        <begin position="250"/>
        <end position="274"/>
    </location>
</feature>
<feature type="compositionally biased region" description="Low complexity" evidence="5">
    <location>
        <begin position="334"/>
        <end position="354"/>
    </location>
</feature>
<feature type="compositionally biased region" description="Low complexity" evidence="5">
    <location>
        <begin position="398"/>
        <end position="418"/>
    </location>
</feature>
<comment type="caution">
    <text evidence="8">The sequence shown here is derived from an EMBL/GenBank/DDBJ whole genome shotgun (WGS) entry which is preliminary data.</text>
</comment>
<feature type="compositionally biased region" description="Pro residues" evidence="5">
    <location>
        <begin position="293"/>
        <end position="327"/>
    </location>
</feature>
<feature type="region of interest" description="Disordered" evidence="5">
    <location>
        <begin position="44"/>
        <end position="378"/>
    </location>
</feature>
<feature type="compositionally biased region" description="Pro residues" evidence="5">
    <location>
        <begin position="441"/>
        <end position="453"/>
    </location>
</feature>
<proteinExistence type="predicted"/>
<sequence>MPKRTRLLASVAMPLISISLLAPSVHAAMPGIQVPAQGIQSDIIHVQAPPPGPEGAAGEEEQKKRRPPPEAQGGGPRGEPEQPRGAQGGARPERPAAEPQAEPQGRPRGEPQRAEPQGEQPRPKRAEPPAEAPARAAPEPKAEQPKAEQPRTEQPKPEAKPEPQREPKPQGDNPPRREPKAAEPAPAERPAPPAEPAQRAAPPSEPAQRPSAERPSAERPAGERPAGERPAGERPAGERPRNDARPETRPGVAPQGQAPQGQSPQGQAPQGEPGRPAPAERPAAPPAAGTQPSVPPAPPAAPPAAPPVAPPAAQPPAAPAPGQPPVAPGQRSDAPAVAPAPGQAAGQAAGQPPVTASPTTPQEIERAKAIANNPAQAQGPVVLPVQNGAAVLDSAKEAPAAAAAPGQPGAPAAPGQRQDGQRRDGQRPGMPPAPGQAQAPAPAPTAPPPPPPTSDAAAQAAAPGGQQAAPVRIESFSRVQGERLRERPRFEDPRGWDDVRRADDGRVIIQFDNRTFVRHDDSERFISDGYRPEYDRLPGGRTREIYERDGGVQIVTIRNRYGDVVQRSRVGRDGREIILFYAPELADERADRDYRWRDPGAELPPMRLTIPVNQYIIDTTSDPDRDYYRFLEQPPVERVERVYSVDEVRYSARIRDKVRRIDLDTVTFATGSADIPMNQASSLRKVADAIKKVLDRDPSETFLIEGHTDAVGSDESNLVLSDRRAESVARVLTDAFGIPPENMVTQGYGERYLKVATQGPEQQNRRVTIRRITALVKPVAQNR</sequence>
<feature type="chain" id="PRO_5030726007" evidence="6">
    <location>
        <begin position="28"/>
        <end position="783"/>
    </location>
</feature>
<dbReference type="InterPro" id="IPR006665">
    <property type="entry name" value="OmpA-like"/>
</dbReference>
<dbReference type="PANTHER" id="PTHR30329:SF21">
    <property type="entry name" value="LIPOPROTEIN YIAD-RELATED"/>
    <property type="match status" value="1"/>
</dbReference>
<evidence type="ECO:0000256" key="3">
    <source>
        <dbReference type="ARBA" id="ARBA00023237"/>
    </source>
</evidence>
<dbReference type="EMBL" id="JACIEC010000001">
    <property type="protein sequence ID" value="MBB4141938.1"/>
    <property type="molecule type" value="Genomic_DNA"/>
</dbReference>
<dbReference type="InterPro" id="IPR036737">
    <property type="entry name" value="OmpA-like_sf"/>
</dbReference>
<dbReference type="Gene3D" id="3.30.1330.60">
    <property type="entry name" value="OmpA-like domain"/>
    <property type="match status" value="1"/>
</dbReference>
<dbReference type="PRINTS" id="PR01021">
    <property type="entry name" value="OMPADOMAIN"/>
</dbReference>
<feature type="compositionally biased region" description="Basic and acidic residues" evidence="5">
    <location>
        <begin position="138"/>
        <end position="181"/>
    </location>
</feature>
<keyword evidence="2 4" id="KW-0472">Membrane</keyword>
<feature type="compositionally biased region" description="Basic and acidic residues" evidence="5">
    <location>
        <begin position="480"/>
        <end position="495"/>
    </location>
</feature>
<dbReference type="CDD" id="cd07185">
    <property type="entry name" value="OmpA_C-like"/>
    <property type="match status" value="1"/>
</dbReference>
<dbReference type="InterPro" id="IPR006664">
    <property type="entry name" value="OMP_bac"/>
</dbReference>
<keyword evidence="6" id="KW-0732">Signal</keyword>
<evidence type="ECO:0000256" key="4">
    <source>
        <dbReference type="PROSITE-ProRule" id="PRU00473"/>
    </source>
</evidence>
<evidence type="ECO:0000256" key="6">
    <source>
        <dbReference type="SAM" id="SignalP"/>
    </source>
</evidence>
<organism evidence="8 9">
    <name type="scientific">Rhizobium rhizoryzae</name>
    <dbReference type="NCBI Taxonomy" id="451876"/>
    <lineage>
        <taxon>Bacteria</taxon>
        <taxon>Pseudomonadati</taxon>
        <taxon>Pseudomonadota</taxon>
        <taxon>Alphaproteobacteria</taxon>
        <taxon>Hyphomicrobiales</taxon>
        <taxon>Rhizobiaceae</taxon>
        <taxon>Rhizobium/Agrobacterium group</taxon>
        <taxon>Rhizobium</taxon>
    </lineage>
</organism>
<dbReference type="PROSITE" id="PS51123">
    <property type="entry name" value="OMPA_2"/>
    <property type="match status" value="1"/>
</dbReference>
<dbReference type="PANTHER" id="PTHR30329">
    <property type="entry name" value="STATOR ELEMENT OF FLAGELLAR MOTOR COMPLEX"/>
    <property type="match status" value="1"/>
</dbReference>
<keyword evidence="9" id="KW-1185">Reference proteome</keyword>
<comment type="subcellular location">
    <subcellularLocation>
        <location evidence="1">Cell outer membrane</location>
    </subcellularLocation>
</comment>
<dbReference type="GO" id="GO:0009279">
    <property type="term" value="C:cell outer membrane"/>
    <property type="evidence" value="ECO:0007669"/>
    <property type="project" value="UniProtKB-SubCell"/>
</dbReference>
<dbReference type="RefSeq" id="WP_165135620.1">
    <property type="nucleotide sequence ID" value="NZ_CP049250.1"/>
</dbReference>
<gene>
    <name evidence="8" type="ORF">GGQ72_000437</name>
</gene>
<evidence type="ECO:0000259" key="7">
    <source>
        <dbReference type="PROSITE" id="PS51123"/>
    </source>
</evidence>
<evidence type="ECO:0000256" key="2">
    <source>
        <dbReference type="ARBA" id="ARBA00023136"/>
    </source>
</evidence>
<feature type="compositionally biased region" description="Low complexity" evidence="5">
    <location>
        <begin position="280"/>
        <end position="289"/>
    </location>
</feature>
<feature type="region of interest" description="Disordered" evidence="5">
    <location>
        <begin position="396"/>
        <end position="495"/>
    </location>
</feature>
<feature type="signal peptide" evidence="6">
    <location>
        <begin position="1"/>
        <end position="27"/>
    </location>
</feature>
<dbReference type="SUPFAM" id="SSF103088">
    <property type="entry name" value="OmpA-like"/>
    <property type="match status" value="1"/>
</dbReference>
<name>A0A7W6LEQ9_9HYPH</name>
<evidence type="ECO:0000313" key="8">
    <source>
        <dbReference type="EMBL" id="MBB4141938.1"/>
    </source>
</evidence>
<keyword evidence="3" id="KW-0998">Cell outer membrane</keyword>
<dbReference type="Pfam" id="PF00691">
    <property type="entry name" value="OmpA"/>
    <property type="match status" value="1"/>
</dbReference>
<dbReference type="InterPro" id="IPR050330">
    <property type="entry name" value="Bact_OuterMem_StrucFunc"/>
</dbReference>
<dbReference type="AlphaFoldDB" id="A0A7W6LEQ9"/>
<accession>A0A7W6LEQ9</accession>
<reference evidence="8 9" key="1">
    <citation type="submission" date="2020-08" db="EMBL/GenBank/DDBJ databases">
        <title>Genomic Encyclopedia of Type Strains, Phase IV (KMG-IV): sequencing the most valuable type-strain genomes for metagenomic binning, comparative biology and taxonomic classification.</title>
        <authorList>
            <person name="Goeker M."/>
        </authorList>
    </citation>
    <scope>NUCLEOTIDE SEQUENCE [LARGE SCALE GENOMIC DNA]</scope>
    <source>
        <strain evidence="8 9">DSM 29514</strain>
    </source>
</reference>
<dbReference type="Proteomes" id="UP000519897">
    <property type="component" value="Unassembled WGS sequence"/>
</dbReference>
<feature type="compositionally biased region" description="Basic and acidic residues" evidence="5">
    <location>
        <begin position="211"/>
        <end position="248"/>
    </location>
</feature>
<evidence type="ECO:0000313" key="9">
    <source>
        <dbReference type="Proteomes" id="UP000519897"/>
    </source>
</evidence>
<feature type="compositionally biased region" description="Low complexity" evidence="5">
    <location>
        <begin position="196"/>
        <end position="210"/>
    </location>
</feature>